<sequence>MCLCVVLVDNIIVAAHQTLDLVVTLNEVMGVAVVEAVDVIKVISNPPAVVKYAIVMVILLSIAIIDSIRLIKVHLRSSPTVHANVPIGPPPLLPFGSSCVMPTTQVPAEPDHVAFPLQTVTTSTQTPVQQPPSNEQSPNIAPSSPAVPYLLATQ</sequence>
<protein>
    <submittedName>
        <fullName evidence="1">Uncharacterized protein</fullName>
    </submittedName>
</protein>
<gene>
    <name evidence="1" type="ORF">MRB53_003498</name>
</gene>
<proteinExistence type="predicted"/>
<evidence type="ECO:0000313" key="1">
    <source>
        <dbReference type="EMBL" id="KAJ8650475.1"/>
    </source>
</evidence>
<evidence type="ECO:0000313" key="2">
    <source>
        <dbReference type="Proteomes" id="UP001234297"/>
    </source>
</evidence>
<dbReference type="Proteomes" id="UP001234297">
    <property type="component" value="Chromosome 1"/>
</dbReference>
<reference evidence="1 2" key="1">
    <citation type="journal article" date="2022" name="Hortic Res">
        <title>A haplotype resolved chromosomal level avocado genome allows analysis of novel avocado genes.</title>
        <authorList>
            <person name="Nath O."/>
            <person name="Fletcher S.J."/>
            <person name="Hayward A."/>
            <person name="Shaw L.M."/>
            <person name="Masouleh A.K."/>
            <person name="Furtado A."/>
            <person name="Henry R.J."/>
            <person name="Mitter N."/>
        </authorList>
    </citation>
    <scope>NUCLEOTIDE SEQUENCE [LARGE SCALE GENOMIC DNA]</scope>
    <source>
        <strain evidence="2">cv. Hass</strain>
    </source>
</reference>
<accession>A0ACC2MXV5</accession>
<dbReference type="EMBL" id="CM056809">
    <property type="protein sequence ID" value="KAJ8650475.1"/>
    <property type="molecule type" value="Genomic_DNA"/>
</dbReference>
<organism evidence="1 2">
    <name type="scientific">Persea americana</name>
    <name type="common">Avocado</name>
    <dbReference type="NCBI Taxonomy" id="3435"/>
    <lineage>
        <taxon>Eukaryota</taxon>
        <taxon>Viridiplantae</taxon>
        <taxon>Streptophyta</taxon>
        <taxon>Embryophyta</taxon>
        <taxon>Tracheophyta</taxon>
        <taxon>Spermatophyta</taxon>
        <taxon>Magnoliopsida</taxon>
        <taxon>Magnoliidae</taxon>
        <taxon>Laurales</taxon>
        <taxon>Lauraceae</taxon>
        <taxon>Persea</taxon>
    </lineage>
</organism>
<comment type="caution">
    <text evidence="1">The sequence shown here is derived from an EMBL/GenBank/DDBJ whole genome shotgun (WGS) entry which is preliminary data.</text>
</comment>
<keyword evidence="2" id="KW-1185">Reference proteome</keyword>
<name>A0ACC2MXV5_PERAE</name>